<feature type="domain" description="Peptidase C51" evidence="3">
    <location>
        <begin position="43"/>
        <end position="168"/>
    </location>
</feature>
<feature type="signal peptide" evidence="2">
    <location>
        <begin position="1"/>
        <end position="25"/>
    </location>
</feature>
<feature type="compositionally biased region" description="Low complexity" evidence="1">
    <location>
        <begin position="211"/>
        <end position="236"/>
    </location>
</feature>
<feature type="region of interest" description="Disordered" evidence="1">
    <location>
        <begin position="22"/>
        <end position="63"/>
    </location>
</feature>
<reference evidence="4 5" key="1">
    <citation type="submission" date="2023-11" db="EMBL/GenBank/DDBJ databases">
        <title>Arctic aerobic anoxygenic photoheterotroph Sediminicoccus rosea KRV36 adapts its photosynthesis to long days of polar summer.</title>
        <authorList>
            <person name="Tomasch J."/>
            <person name="Kopejtka K."/>
            <person name="Bily T."/>
            <person name="Gardiner A.T."/>
            <person name="Gardian Z."/>
            <person name="Shivaramu S."/>
            <person name="Koblizek M."/>
            <person name="Engelhardt F."/>
            <person name="Kaftan D."/>
        </authorList>
    </citation>
    <scope>NUCLEOTIDE SEQUENCE [LARGE SCALE GENOMIC DNA]</scope>
    <source>
        <strain evidence="4 5">R-30</strain>
    </source>
</reference>
<proteinExistence type="predicted"/>
<feature type="region of interest" description="Disordered" evidence="1">
    <location>
        <begin position="210"/>
        <end position="245"/>
    </location>
</feature>
<evidence type="ECO:0000313" key="4">
    <source>
        <dbReference type="EMBL" id="WPB83400.1"/>
    </source>
</evidence>
<feature type="chain" id="PRO_5047274536" evidence="2">
    <location>
        <begin position="26"/>
        <end position="245"/>
    </location>
</feature>
<evidence type="ECO:0000256" key="1">
    <source>
        <dbReference type="SAM" id="MobiDB-lite"/>
    </source>
</evidence>
<accession>A0ABZ0PCI1</accession>
<keyword evidence="5" id="KW-1185">Reference proteome</keyword>
<protein>
    <submittedName>
        <fullName evidence="4">CHAP domain-containing protein</fullName>
    </submittedName>
</protein>
<dbReference type="EMBL" id="CP137852">
    <property type="protein sequence ID" value="WPB83400.1"/>
    <property type="molecule type" value="Genomic_DNA"/>
</dbReference>
<name>A0ABZ0PCI1_9PROT</name>
<evidence type="ECO:0000256" key="2">
    <source>
        <dbReference type="SAM" id="SignalP"/>
    </source>
</evidence>
<dbReference type="SUPFAM" id="SSF54001">
    <property type="entry name" value="Cysteine proteinases"/>
    <property type="match status" value="1"/>
</dbReference>
<keyword evidence="2" id="KW-0732">Signal</keyword>
<sequence length="245" mass="26637">MRLKLATMTMCLLLGAAPFAPQASASRGDARSDVRTSASQPRNASTQANRQARPRQTRAGNYGGGLTCVPYARSVTGMDISGNGRDWWHNAAGRYARGQRPQVGSVLAWPGSGGMSSGHVAVVSRVINARLIEIDHANWGGPGIRRGTVMRNVQVMDVSSDNSWTRVRVQVGWSNENFGREYPTYGFIHNRPANTTLADAADEMIRPVSYSRRTAAPRSRATQQRPGQRPAQPATRVAQARPANR</sequence>
<dbReference type="Gene3D" id="3.90.1720.10">
    <property type="entry name" value="endopeptidase domain like (from Nostoc punctiforme)"/>
    <property type="match status" value="1"/>
</dbReference>
<dbReference type="RefSeq" id="WP_318647377.1">
    <property type="nucleotide sequence ID" value="NZ_CP137852.1"/>
</dbReference>
<evidence type="ECO:0000313" key="5">
    <source>
        <dbReference type="Proteomes" id="UP001305521"/>
    </source>
</evidence>
<evidence type="ECO:0000259" key="3">
    <source>
        <dbReference type="PROSITE" id="PS50911"/>
    </source>
</evidence>
<organism evidence="4 5">
    <name type="scientific">Sediminicoccus rosea</name>
    <dbReference type="NCBI Taxonomy" id="1225128"/>
    <lineage>
        <taxon>Bacteria</taxon>
        <taxon>Pseudomonadati</taxon>
        <taxon>Pseudomonadota</taxon>
        <taxon>Alphaproteobacteria</taxon>
        <taxon>Acetobacterales</taxon>
        <taxon>Roseomonadaceae</taxon>
        <taxon>Sediminicoccus</taxon>
    </lineage>
</organism>
<dbReference type="InterPro" id="IPR007921">
    <property type="entry name" value="CHAP_dom"/>
</dbReference>
<gene>
    <name evidence="4" type="ORF">R9Z33_14960</name>
</gene>
<dbReference type="Proteomes" id="UP001305521">
    <property type="component" value="Chromosome"/>
</dbReference>
<dbReference type="Pfam" id="PF05257">
    <property type="entry name" value="CHAP"/>
    <property type="match status" value="1"/>
</dbReference>
<dbReference type="InterPro" id="IPR038765">
    <property type="entry name" value="Papain-like_cys_pep_sf"/>
</dbReference>
<dbReference type="PROSITE" id="PS50911">
    <property type="entry name" value="CHAP"/>
    <property type="match status" value="1"/>
</dbReference>
<feature type="compositionally biased region" description="Polar residues" evidence="1">
    <location>
        <begin position="35"/>
        <end position="50"/>
    </location>
</feature>